<feature type="region of interest" description="Disordered" evidence="1">
    <location>
        <begin position="1"/>
        <end position="28"/>
    </location>
</feature>
<dbReference type="EMBL" id="CM000785">
    <property type="protein sequence ID" value="AQL07232.1"/>
    <property type="molecule type" value="Genomic_DNA"/>
</dbReference>
<dbReference type="ExpressionAtlas" id="A0A1D6PC71">
    <property type="expression patterns" value="baseline and differential"/>
</dbReference>
<gene>
    <name evidence="2" type="ORF">ZEAMMB73_Zm00001d047666</name>
</gene>
<keyword evidence="2" id="KW-0012">Acyltransferase</keyword>
<name>A0A1D6PC71_MAIZE</name>
<evidence type="ECO:0000256" key="1">
    <source>
        <dbReference type="SAM" id="MobiDB-lite"/>
    </source>
</evidence>
<dbReference type="AlphaFoldDB" id="A0A1D6PC71"/>
<sequence length="74" mass="7859">MATSSVAADMELDRPNLEDYLPPDSLPQEAPRNLHLRDLLDISPVLTEAAGAIVDVSASSDLSAILAEDIFPAL</sequence>
<protein>
    <submittedName>
        <fullName evidence="2">Glycerol-3-phosphate acyltransferase 9</fullName>
    </submittedName>
</protein>
<dbReference type="EMBL" id="CM000785">
    <property type="protein sequence ID" value="AQL07227.1"/>
    <property type="molecule type" value="Genomic_DNA"/>
</dbReference>
<evidence type="ECO:0000313" key="2">
    <source>
        <dbReference type="EMBL" id="AQL07232.1"/>
    </source>
</evidence>
<keyword evidence="2" id="KW-0808">Transferase</keyword>
<accession>A0A1D6PC71</accession>
<organism evidence="2">
    <name type="scientific">Zea mays</name>
    <name type="common">Maize</name>
    <dbReference type="NCBI Taxonomy" id="4577"/>
    <lineage>
        <taxon>Eukaryota</taxon>
        <taxon>Viridiplantae</taxon>
        <taxon>Streptophyta</taxon>
        <taxon>Embryophyta</taxon>
        <taxon>Tracheophyta</taxon>
        <taxon>Spermatophyta</taxon>
        <taxon>Magnoliopsida</taxon>
        <taxon>Liliopsida</taxon>
        <taxon>Poales</taxon>
        <taxon>Poaceae</taxon>
        <taxon>PACMAD clade</taxon>
        <taxon>Panicoideae</taxon>
        <taxon>Andropogonodae</taxon>
        <taxon>Andropogoneae</taxon>
        <taxon>Tripsacinae</taxon>
        <taxon>Zea</taxon>
    </lineage>
</organism>
<dbReference type="GO" id="GO:0016746">
    <property type="term" value="F:acyltransferase activity"/>
    <property type="evidence" value="ECO:0007669"/>
    <property type="project" value="UniProtKB-KW"/>
</dbReference>
<proteinExistence type="predicted"/>
<reference evidence="2" key="1">
    <citation type="submission" date="2015-12" db="EMBL/GenBank/DDBJ databases">
        <title>Update maize B73 reference genome by single molecule sequencing technologies.</title>
        <authorList>
            <consortium name="Maize Genome Sequencing Project"/>
            <person name="Ware D."/>
        </authorList>
    </citation>
    <scope>NUCLEOTIDE SEQUENCE</scope>
    <source>
        <tissue evidence="2">Seedling</tissue>
    </source>
</reference>